<keyword evidence="9" id="KW-1185">Reference proteome</keyword>
<evidence type="ECO:0000313" key="9">
    <source>
        <dbReference type="Proteomes" id="UP000504607"/>
    </source>
</evidence>
<dbReference type="PANTHER" id="PTHR46083">
    <property type="match status" value="1"/>
</dbReference>
<feature type="domain" description="Starch synthase catalytic" evidence="8">
    <location>
        <begin position="211"/>
        <end position="450"/>
    </location>
</feature>
<protein>
    <recommendedName>
        <fullName evidence="3">starch synthase</fullName>
        <ecNumber evidence="3">2.4.1.21</ecNumber>
    </recommendedName>
</protein>
<dbReference type="PANTHER" id="PTHR46083:SF3">
    <property type="entry name" value="UDP-GLYCOSYLTRANSFERASE SUPERFAMILY PROTEIN"/>
    <property type="match status" value="1"/>
</dbReference>
<dbReference type="InterPro" id="IPR013534">
    <property type="entry name" value="Starch_synth_cat_dom"/>
</dbReference>
<keyword evidence="5" id="KW-0808">Transferase</keyword>
<dbReference type="GO" id="GO:0019252">
    <property type="term" value="P:starch biosynthetic process"/>
    <property type="evidence" value="ECO:0007669"/>
    <property type="project" value="UniProtKB-UniPathway"/>
</dbReference>
<evidence type="ECO:0000256" key="6">
    <source>
        <dbReference type="ARBA" id="ARBA00022922"/>
    </source>
</evidence>
<evidence type="ECO:0000256" key="1">
    <source>
        <dbReference type="ARBA" id="ARBA00001478"/>
    </source>
</evidence>
<comment type="catalytic activity">
    <reaction evidence="1">
        <text>[(1-&gt;4)-alpha-D-glucosyl](n) + ADP-alpha-D-glucose = [(1-&gt;4)-alpha-D-glucosyl](n+1) + ADP + H(+)</text>
        <dbReference type="Rhea" id="RHEA:18189"/>
        <dbReference type="Rhea" id="RHEA-COMP:9584"/>
        <dbReference type="Rhea" id="RHEA-COMP:9587"/>
        <dbReference type="ChEBI" id="CHEBI:15378"/>
        <dbReference type="ChEBI" id="CHEBI:15444"/>
        <dbReference type="ChEBI" id="CHEBI:57498"/>
        <dbReference type="ChEBI" id="CHEBI:456216"/>
        <dbReference type="EC" id="2.4.1.21"/>
    </reaction>
</comment>
<dbReference type="Gene3D" id="3.40.50.2000">
    <property type="entry name" value="Glycogen Phosphorylase B"/>
    <property type="match status" value="2"/>
</dbReference>
<evidence type="ECO:0000256" key="5">
    <source>
        <dbReference type="ARBA" id="ARBA00022679"/>
    </source>
</evidence>
<keyword evidence="6" id="KW-0750">Starch biosynthesis</keyword>
<dbReference type="UniPathway" id="UPA00152"/>
<comment type="pathway">
    <text evidence="2">Glycan biosynthesis; starch biosynthesis.</text>
</comment>
<evidence type="ECO:0000256" key="3">
    <source>
        <dbReference type="ARBA" id="ARBA00012588"/>
    </source>
</evidence>
<accession>A0A6I9QK98</accession>
<reference evidence="10" key="1">
    <citation type="submission" date="2025-08" db="UniProtKB">
        <authorList>
            <consortium name="RefSeq"/>
        </authorList>
    </citation>
    <scope>IDENTIFICATION</scope>
</reference>
<dbReference type="SUPFAM" id="SSF53756">
    <property type="entry name" value="UDP-Glycosyltransferase/glycogen phosphorylase"/>
    <property type="match status" value="1"/>
</dbReference>
<keyword evidence="7" id="KW-0175">Coiled coil</keyword>
<evidence type="ECO:0000256" key="7">
    <source>
        <dbReference type="SAM" id="Coils"/>
    </source>
</evidence>
<dbReference type="InParanoid" id="A0A6I9QK98"/>
<dbReference type="GO" id="GO:0009011">
    <property type="term" value="F:alpha-1,4-glucan glucosyltransferase (ADP-glucose donor) activity"/>
    <property type="evidence" value="ECO:0007669"/>
    <property type="project" value="UniProtKB-EC"/>
</dbReference>
<dbReference type="RefSeq" id="XP_010909946.1">
    <property type="nucleotide sequence ID" value="XM_010911644.3"/>
</dbReference>
<sequence>MEALGNVATAMSFPFRLLHLRAPGRRHLRPRVCFCVGKDDDVTNLFAGPRQIKLEGQNVDILEESFSPSDRRLEMSNTDIWKLFNDAQQNILYLNKQRLAAVEELKKLQREKELLLERIEQLEAGKQTNIVEGTVTKPVLLSSFSELLLRIDSMVLSGMIGPREASDFRKKVMDSKDNIHDVFHDIQQKTDMELLSELHQFSEKTMRKALHIVHICSEMEPVVSFGSLASYVTGLSCALQRKGNLVEVILPKYANMDLDAIQGLRKTEAEFDSYFSGCWHKNRVWIGVAGGIGLTLIEPLYHSSFFNRDRIYGYSDDFERFTYFSRASMDYLVKSGKQPDILHIHNWETAIIGPLFWDIFVHQGLGGTRVLFTCHDLSSQCLEQPDKLGLCGLDPHRLHRPDRLQDNNKMHLVNILKGGIVYSNKVVMMSSILSKERIIHSLSHGLEPTLAIHKEKLLIAPYGFDGTKWDPSRDKLLPANYSADDIGGKAVCKVALRQRLGFSGHSSAIVGCIYSGVSDINVDNLKPAIQHALREGVQFVFMGLKAPVRSTTVQALQDELKDVNMRLINKYDEALLHLILAGSDIILCSSFDDPLLQIPLKAIKYGSSPISLNIRNGGARQFEGHDFRSISRKEGFRQSEWHDFASMMSTQYIISTFGDMSLCQALDEIKNDPSSWTWRIKDGMSKDFSWDAECVDIHWAAYTFTKNL</sequence>
<name>A0A6I9QK98_ELAGV</name>
<evidence type="ECO:0000256" key="4">
    <source>
        <dbReference type="ARBA" id="ARBA00022676"/>
    </source>
</evidence>
<dbReference type="AlphaFoldDB" id="A0A6I9QK98"/>
<dbReference type="OrthoDB" id="2018403at2759"/>
<dbReference type="EC" id="2.4.1.21" evidence="3"/>
<dbReference type="Proteomes" id="UP000504607">
    <property type="component" value="Unplaced"/>
</dbReference>
<proteinExistence type="predicted"/>
<feature type="coiled-coil region" evidence="7">
    <location>
        <begin position="98"/>
        <end position="125"/>
    </location>
</feature>
<evidence type="ECO:0000256" key="2">
    <source>
        <dbReference type="ARBA" id="ARBA00004727"/>
    </source>
</evidence>
<gene>
    <name evidence="10" type="primary">LOC105035933</name>
</gene>
<evidence type="ECO:0000313" key="10">
    <source>
        <dbReference type="RefSeq" id="XP_010909946.1"/>
    </source>
</evidence>
<evidence type="ECO:0000259" key="8">
    <source>
        <dbReference type="Pfam" id="PF08323"/>
    </source>
</evidence>
<organism evidence="9 10">
    <name type="scientific">Elaeis guineensis var. tenera</name>
    <name type="common">Oil palm</name>
    <dbReference type="NCBI Taxonomy" id="51953"/>
    <lineage>
        <taxon>Eukaryota</taxon>
        <taxon>Viridiplantae</taxon>
        <taxon>Streptophyta</taxon>
        <taxon>Embryophyta</taxon>
        <taxon>Tracheophyta</taxon>
        <taxon>Spermatophyta</taxon>
        <taxon>Magnoliopsida</taxon>
        <taxon>Liliopsida</taxon>
        <taxon>Arecaceae</taxon>
        <taxon>Arecoideae</taxon>
        <taxon>Cocoseae</taxon>
        <taxon>Elaeidinae</taxon>
        <taxon>Elaeis</taxon>
    </lineage>
</organism>
<dbReference type="Pfam" id="PF08323">
    <property type="entry name" value="Glyco_transf_5"/>
    <property type="match status" value="1"/>
</dbReference>
<keyword evidence="4" id="KW-0328">Glycosyltransferase</keyword>